<evidence type="ECO:0000313" key="3">
    <source>
        <dbReference type="Proteomes" id="UP000326458"/>
    </source>
</evidence>
<name>A0A5N3VQB5_MUNMU</name>
<organism evidence="2 3">
    <name type="scientific">Muntiacus muntjak</name>
    <name type="common">Barking deer</name>
    <name type="synonym">Indian muntjac</name>
    <dbReference type="NCBI Taxonomy" id="9888"/>
    <lineage>
        <taxon>Eukaryota</taxon>
        <taxon>Metazoa</taxon>
        <taxon>Chordata</taxon>
        <taxon>Craniata</taxon>
        <taxon>Vertebrata</taxon>
        <taxon>Euteleostomi</taxon>
        <taxon>Mammalia</taxon>
        <taxon>Eutheria</taxon>
        <taxon>Laurasiatheria</taxon>
        <taxon>Artiodactyla</taxon>
        <taxon>Ruminantia</taxon>
        <taxon>Pecora</taxon>
        <taxon>Cervidae</taxon>
        <taxon>Muntiacinae</taxon>
        <taxon>Muntiacus</taxon>
    </lineage>
</organism>
<evidence type="ECO:0000256" key="1">
    <source>
        <dbReference type="SAM" id="MobiDB-lite"/>
    </source>
</evidence>
<accession>A0A5N3VQB5</accession>
<sequence length="132" mass="14197">SGIKVRVPGTEEAAPLAAAAAASAAPAANNSCSRRRRREEGREEKREQDGTDHWRSRASRALVLATWGAQERAWHKHRGGSAVVFCDLSRRQSPLSVVWSLWRLQVGSGAQPQLGSRSGGGGSTGEALWPAW</sequence>
<feature type="compositionally biased region" description="Low complexity" evidence="1">
    <location>
        <begin position="18"/>
        <end position="32"/>
    </location>
</feature>
<dbReference type="AlphaFoldDB" id="A0A5N3VQB5"/>
<feature type="region of interest" description="Disordered" evidence="1">
    <location>
        <begin position="110"/>
        <end position="132"/>
    </location>
</feature>
<proteinExistence type="predicted"/>
<feature type="non-terminal residue" evidence="2">
    <location>
        <position position="1"/>
    </location>
</feature>
<keyword evidence="3" id="KW-1185">Reference proteome</keyword>
<evidence type="ECO:0000313" key="2">
    <source>
        <dbReference type="EMBL" id="KAB0351208.1"/>
    </source>
</evidence>
<gene>
    <name evidence="2" type="ORF">FD754_016065</name>
</gene>
<comment type="caution">
    <text evidence="2">The sequence shown here is derived from an EMBL/GenBank/DDBJ whole genome shotgun (WGS) entry which is preliminary data.</text>
</comment>
<feature type="region of interest" description="Disordered" evidence="1">
    <location>
        <begin position="18"/>
        <end position="55"/>
    </location>
</feature>
<protein>
    <submittedName>
        <fullName evidence="2">Uncharacterized protein</fullName>
    </submittedName>
</protein>
<dbReference type="Proteomes" id="UP000326458">
    <property type="component" value="Unassembled WGS sequence"/>
</dbReference>
<feature type="compositionally biased region" description="Basic and acidic residues" evidence="1">
    <location>
        <begin position="38"/>
        <end position="55"/>
    </location>
</feature>
<dbReference type="EMBL" id="VCEA01000002">
    <property type="protein sequence ID" value="KAB0351208.1"/>
    <property type="molecule type" value="Genomic_DNA"/>
</dbReference>
<reference evidence="2 3" key="1">
    <citation type="submission" date="2019-06" db="EMBL/GenBank/DDBJ databases">
        <title>Discovery of a novel chromosome fission-fusion reversal in muntjac.</title>
        <authorList>
            <person name="Mudd A.B."/>
            <person name="Bredeson J.V."/>
            <person name="Baum R."/>
            <person name="Hockemeyer D."/>
            <person name="Rokhsar D.S."/>
        </authorList>
    </citation>
    <scope>NUCLEOTIDE SEQUENCE [LARGE SCALE GENOMIC DNA]</scope>
    <source>
        <strain evidence="2">UTSW_UCB_Mm</strain>
        <tissue evidence="2">Fibroblast cell line</tissue>
    </source>
</reference>